<keyword evidence="2" id="KW-1185">Reference proteome</keyword>
<keyword evidence="1" id="KW-0378">Hydrolase</keyword>
<evidence type="ECO:0000313" key="2">
    <source>
        <dbReference type="Proteomes" id="UP001525379"/>
    </source>
</evidence>
<dbReference type="RefSeq" id="WP_260104248.1">
    <property type="nucleotide sequence ID" value="NZ_JALXSQ010000020.1"/>
</dbReference>
<name>A0ABT2HX88_9MICO</name>
<dbReference type="Pfam" id="PF00756">
    <property type="entry name" value="Esterase"/>
    <property type="match status" value="1"/>
</dbReference>
<dbReference type="Proteomes" id="UP001525379">
    <property type="component" value="Unassembled WGS sequence"/>
</dbReference>
<dbReference type="SUPFAM" id="SSF53474">
    <property type="entry name" value="alpha/beta-Hydrolases"/>
    <property type="match status" value="1"/>
</dbReference>
<gene>
    <name evidence="1" type="ORF">M3D15_06240</name>
</gene>
<dbReference type="EMBL" id="JALXSQ010000020">
    <property type="protein sequence ID" value="MCT2042928.1"/>
    <property type="molecule type" value="Genomic_DNA"/>
</dbReference>
<evidence type="ECO:0000313" key="1">
    <source>
        <dbReference type="EMBL" id="MCT2042928.1"/>
    </source>
</evidence>
<reference evidence="1 2" key="1">
    <citation type="submission" date="2022-04" db="EMBL/GenBank/DDBJ databases">
        <title>Human microbiome associated bacterial genomes.</title>
        <authorList>
            <person name="Sandstrom S."/>
            <person name="Salamzade R."/>
            <person name="Kalan L.R."/>
        </authorList>
    </citation>
    <scope>NUCLEOTIDE SEQUENCE [LARGE SCALE GENOMIC DNA]</scope>
    <source>
        <strain evidence="2">p3-SID1799</strain>
    </source>
</reference>
<dbReference type="InterPro" id="IPR029058">
    <property type="entry name" value="AB_hydrolase_fold"/>
</dbReference>
<proteinExistence type="predicted"/>
<organism evidence="1 2">
    <name type="scientific">Pseudoclavibacter albus</name>
    <dbReference type="NCBI Taxonomy" id="272241"/>
    <lineage>
        <taxon>Bacteria</taxon>
        <taxon>Bacillati</taxon>
        <taxon>Actinomycetota</taxon>
        <taxon>Actinomycetes</taxon>
        <taxon>Micrococcales</taxon>
        <taxon>Microbacteriaceae</taxon>
        <taxon>Pseudoclavibacter</taxon>
    </lineage>
</organism>
<comment type="caution">
    <text evidence="1">The sequence shown here is derived from an EMBL/GenBank/DDBJ whole genome shotgun (WGS) entry which is preliminary data.</text>
</comment>
<dbReference type="InterPro" id="IPR000801">
    <property type="entry name" value="Esterase-like"/>
</dbReference>
<accession>A0ABT2HX88</accession>
<dbReference type="Gene3D" id="3.40.50.1820">
    <property type="entry name" value="alpha/beta hydrolase"/>
    <property type="match status" value="1"/>
</dbReference>
<sequence length="174" mass="18365">MCVDGALGNSRSYLEHDVIPWIQSHLPVASDRTAWTFAGFSQGATCTMQIGLDLPNRFASNIAISPELAPSLAGDPVATVNQGFAGNAEAWEAAKPAAVIGKHTPYNDTTLVIGTGELDKVFSGYADELSGVATKAGIETTRLTSLGTSHDFNTVHYIWQQTLPTTLTRAGVTA</sequence>
<protein>
    <submittedName>
        <fullName evidence="1">Alpha/beta hydrolase-fold protein</fullName>
    </submittedName>
</protein>
<dbReference type="GO" id="GO:0016787">
    <property type="term" value="F:hydrolase activity"/>
    <property type="evidence" value="ECO:0007669"/>
    <property type="project" value="UniProtKB-KW"/>
</dbReference>